<protein>
    <submittedName>
        <fullName evidence="2">Uncharacterized protein</fullName>
    </submittedName>
</protein>
<proteinExistence type="predicted"/>
<dbReference type="EMBL" id="CABIKO010000840">
    <property type="protein sequence ID" value="VVA39746.1"/>
    <property type="molecule type" value="Genomic_DNA"/>
</dbReference>
<accession>A0A5E4GJ31</accession>
<name>A0A5E4GJ31_PRUDU</name>
<dbReference type="Proteomes" id="UP000327085">
    <property type="component" value="Chromosome 8"/>
</dbReference>
<evidence type="ECO:0000313" key="3">
    <source>
        <dbReference type="Proteomes" id="UP000327085"/>
    </source>
</evidence>
<dbReference type="AlphaFoldDB" id="A0A5E4GJ31"/>
<evidence type="ECO:0000256" key="1">
    <source>
        <dbReference type="SAM" id="MobiDB-lite"/>
    </source>
</evidence>
<gene>
    <name evidence="2" type="ORF">ALMOND_2B010069</name>
</gene>
<reference evidence="3" key="1">
    <citation type="journal article" date="2020" name="Plant J.">
        <title>Transposons played a major role in the diversification between the closely related almond and peach genomes: results from the almond genome sequence.</title>
        <authorList>
            <person name="Alioto T."/>
            <person name="Alexiou K.G."/>
            <person name="Bardil A."/>
            <person name="Barteri F."/>
            <person name="Castanera R."/>
            <person name="Cruz F."/>
            <person name="Dhingra A."/>
            <person name="Duval H."/>
            <person name="Fernandez I Marti A."/>
            <person name="Frias L."/>
            <person name="Galan B."/>
            <person name="Garcia J.L."/>
            <person name="Howad W."/>
            <person name="Gomez-Garrido J."/>
            <person name="Gut M."/>
            <person name="Julca I."/>
            <person name="Morata J."/>
            <person name="Puigdomenech P."/>
            <person name="Ribeca P."/>
            <person name="Rubio Cabetas M.J."/>
            <person name="Vlasova A."/>
            <person name="Wirthensohn M."/>
            <person name="Garcia-Mas J."/>
            <person name="Gabaldon T."/>
            <person name="Casacuberta J.M."/>
            <person name="Arus P."/>
        </authorList>
    </citation>
    <scope>NUCLEOTIDE SEQUENCE [LARGE SCALE GENOMIC DNA]</scope>
    <source>
        <strain evidence="3">cv. Texas</strain>
    </source>
</reference>
<dbReference type="Gramene" id="VVA39746">
    <property type="protein sequence ID" value="VVA39746"/>
    <property type="gene ID" value="Prudul26B010069"/>
</dbReference>
<organism evidence="2 3">
    <name type="scientific">Prunus dulcis</name>
    <name type="common">Almond</name>
    <name type="synonym">Amygdalus dulcis</name>
    <dbReference type="NCBI Taxonomy" id="3755"/>
    <lineage>
        <taxon>Eukaryota</taxon>
        <taxon>Viridiplantae</taxon>
        <taxon>Streptophyta</taxon>
        <taxon>Embryophyta</taxon>
        <taxon>Tracheophyta</taxon>
        <taxon>Spermatophyta</taxon>
        <taxon>Magnoliopsida</taxon>
        <taxon>eudicotyledons</taxon>
        <taxon>Gunneridae</taxon>
        <taxon>Pentapetalae</taxon>
        <taxon>rosids</taxon>
        <taxon>fabids</taxon>
        <taxon>Rosales</taxon>
        <taxon>Rosaceae</taxon>
        <taxon>Amygdaloideae</taxon>
        <taxon>Amygdaleae</taxon>
        <taxon>Prunus</taxon>
    </lineage>
</organism>
<sequence length="286" mass="30739">MWLGTRVPKATQDVARQGGAEGDTKLACRKAMWLCTRVLKETQDVVRHGGAEGDTKLVCRKAMWLGMGVLKATQSFHLAAQVRPSANSEVNLMRLKAFGSWAVSWVSARGQAGPRGAGPGLGLGKKEVLGKCTALGKKAGRFCVGFGNCKFQRTDDFGKKRSGYLSFGEWGAVSLRNFSIALAVPQGLGNALQLDFISFGTNSSVVQKFSATPVQQDFPQKEGRFGKGSSDQTRQGLKLSSNGKGGLRVFGPCGVVGKSWAVLLPRKEPGRLRQLQGFLENLIPLH</sequence>
<evidence type="ECO:0000313" key="2">
    <source>
        <dbReference type="EMBL" id="VVA39746.1"/>
    </source>
</evidence>
<dbReference type="InParanoid" id="A0A5E4GJ31"/>
<feature type="region of interest" description="Disordered" evidence="1">
    <location>
        <begin position="218"/>
        <end position="240"/>
    </location>
</feature>